<gene>
    <name evidence="1" type="ORF">G7Y85_14320</name>
</gene>
<protein>
    <submittedName>
        <fullName evidence="1">Uncharacterized protein</fullName>
    </submittedName>
</protein>
<dbReference type="EMBL" id="JAAMOW010000007">
    <property type="protein sequence ID" value="NGY05946.1"/>
    <property type="molecule type" value="Genomic_DNA"/>
</dbReference>
<accession>A0A6M2BTK2</accession>
<reference evidence="1 2" key="1">
    <citation type="journal article" date="2014" name="Int. J. Syst. Evol. Microbiol.">
        <title>Solimonas terrae sp. nov., isolated from soil.</title>
        <authorList>
            <person name="Kim S.J."/>
            <person name="Moon J.Y."/>
            <person name="Weon H.Y."/>
            <person name="Ahn J.H."/>
            <person name="Chen W.M."/>
            <person name="Kwon S.W."/>
        </authorList>
    </citation>
    <scope>NUCLEOTIDE SEQUENCE [LARGE SCALE GENOMIC DNA]</scope>
    <source>
        <strain evidence="1 2">KIS83-12</strain>
    </source>
</reference>
<proteinExistence type="predicted"/>
<dbReference type="RefSeq" id="WP_166258452.1">
    <property type="nucleotide sequence ID" value="NZ_JAAMOW010000007.1"/>
</dbReference>
<dbReference type="AlphaFoldDB" id="A0A6M2BTK2"/>
<keyword evidence="2" id="KW-1185">Reference proteome</keyword>
<name>A0A6M2BTK2_9GAMM</name>
<evidence type="ECO:0000313" key="1">
    <source>
        <dbReference type="EMBL" id="NGY05946.1"/>
    </source>
</evidence>
<evidence type="ECO:0000313" key="2">
    <source>
        <dbReference type="Proteomes" id="UP000472676"/>
    </source>
</evidence>
<comment type="caution">
    <text evidence="1">The sequence shown here is derived from an EMBL/GenBank/DDBJ whole genome shotgun (WGS) entry which is preliminary data.</text>
</comment>
<organism evidence="1 2">
    <name type="scientific">Solimonas terrae</name>
    <dbReference type="NCBI Taxonomy" id="1396819"/>
    <lineage>
        <taxon>Bacteria</taxon>
        <taxon>Pseudomonadati</taxon>
        <taxon>Pseudomonadota</taxon>
        <taxon>Gammaproteobacteria</taxon>
        <taxon>Nevskiales</taxon>
        <taxon>Nevskiaceae</taxon>
        <taxon>Solimonas</taxon>
    </lineage>
</organism>
<sequence length="96" mass="10773">MDKSVDRRHNQNHVKLNYRTNGRDGVAQVQATLNGFSARSGNPFPCFRASVAFRDCASADFRIGANPPLRIGVMAYPRIVGFARRRRSVPLSLRLE</sequence>
<dbReference type="Proteomes" id="UP000472676">
    <property type="component" value="Unassembled WGS sequence"/>
</dbReference>